<keyword evidence="8" id="KW-0067">ATP-binding</keyword>
<dbReference type="EMBL" id="JAIXNE010000001">
    <property type="protein sequence ID" value="MCA6073443.1"/>
    <property type="molecule type" value="Genomic_DNA"/>
</dbReference>
<dbReference type="InterPro" id="IPR015813">
    <property type="entry name" value="Pyrv/PenolPyrv_kinase-like_dom"/>
</dbReference>
<dbReference type="GO" id="GO:0030955">
    <property type="term" value="F:potassium ion binding"/>
    <property type="evidence" value="ECO:0007669"/>
    <property type="project" value="InterPro"/>
</dbReference>
<protein>
    <recommendedName>
        <fullName evidence="3">pyruvate kinase</fullName>
        <ecNumber evidence="3">2.7.1.40</ecNumber>
    </recommendedName>
</protein>
<evidence type="ECO:0000256" key="4">
    <source>
        <dbReference type="ARBA" id="ARBA00022679"/>
    </source>
</evidence>
<gene>
    <name evidence="13" type="ORF">LDX50_01100</name>
</gene>
<evidence type="ECO:0000256" key="1">
    <source>
        <dbReference type="ARBA" id="ARBA00004997"/>
    </source>
</evidence>
<evidence type="ECO:0000256" key="2">
    <source>
        <dbReference type="ARBA" id="ARBA00008663"/>
    </source>
</evidence>
<dbReference type="InterPro" id="IPR011037">
    <property type="entry name" value="Pyrv_Knase-like_insert_dom_sf"/>
</dbReference>
<evidence type="ECO:0000256" key="5">
    <source>
        <dbReference type="ARBA" id="ARBA00022723"/>
    </source>
</evidence>
<dbReference type="NCBIfam" id="NF011314">
    <property type="entry name" value="PRK14725.1"/>
    <property type="match status" value="1"/>
</dbReference>
<evidence type="ECO:0000256" key="7">
    <source>
        <dbReference type="ARBA" id="ARBA00022777"/>
    </source>
</evidence>
<evidence type="ECO:0000313" key="14">
    <source>
        <dbReference type="Proteomes" id="UP001139409"/>
    </source>
</evidence>
<dbReference type="Pfam" id="PF00224">
    <property type="entry name" value="PK"/>
    <property type="match status" value="2"/>
</dbReference>
<dbReference type="GO" id="GO:0016301">
    <property type="term" value="F:kinase activity"/>
    <property type="evidence" value="ECO:0007669"/>
    <property type="project" value="UniProtKB-KW"/>
</dbReference>
<dbReference type="GO" id="GO:0000287">
    <property type="term" value="F:magnesium ion binding"/>
    <property type="evidence" value="ECO:0007669"/>
    <property type="project" value="InterPro"/>
</dbReference>
<comment type="pathway">
    <text evidence="1">Carbohydrate degradation; glycolysis; pyruvate from D-glyceraldehyde 3-phosphate: step 5/5.</text>
</comment>
<dbReference type="GO" id="GO:0004743">
    <property type="term" value="F:pyruvate kinase activity"/>
    <property type="evidence" value="ECO:0007669"/>
    <property type="project" value="UniProtKB-EC"/>
</dbReference>
<name>A0A9X1KUF3_9BACT</name>
<evidence type="ECO:0000256" key="11">
    <source>
        <dbReference type="ARBA" id="ARBA00023317"/>
    </source>
</evidence>
<evidence type="ECO:0000256" key="6">
    <source>
        <dbReference type="ARBA" id="ARBA00022741"/>
    </source>
</evidence>
<keyword evidence="7" id="KW-0418">Kinase</keyword>
<dbReference type="PANTHER" id="PTHR11817">
    <property type="entry name" value="PYRUVATE KINASE"/>
    <property type="match status" value="1"/>
</dbReference>
<keyword evidence="4" id="KW-0808">Transferase</keyword>
<reference evidence="13" key="1">
    <citation type="submission" date="2021-09" db="EMBL/GenBank/DDBJ databases">
        <title>Fulvivirga sp. isolated from coastal sediment.</title>
        <authorList>
            <person name="Yu H."/>
        </authorList>
    </citation>
    <scope>NUCLEOTIDE SEQUENCE</scope>
    <source>
        <strain evidence="13">1062</strain>
    </source>
</reference>
<dbReference type="AlphaFoldDB" id="A0A9X1KUF3"/>
<keyword evidence="6" id="KW-0547">Nucleotide-binding</keyword>
<dbReference type="InterPro" id="IPR001697">
    <property type="entry name" value="Pyr_Knase"/>
</dbReference>
<evidence type="ECO:0000256" key="8">
    <source>
        <dbReference type="ARBA" id="ARBA00022840"/>
    </source>
</evidence>
<keyword evidence="14" id="KW-1185">Reference proteome</keyword>
<keyword evidence="10" id="KW-0324">Glycolysis</keyword>
<comment type="similarity">
    <text evidence="2">Belongs to the pyruvate kinase family.</text>
</comment>
<accession>A0A9X1KUF3</accession>
<keyword evidence="5" id="KW-0479">Metal-binding</keyword>
<evidence type="ECO:0000256" key="3">
    <source>
        <dbReference type="ARBA" id="ARBA00012142"/>
    </source>
</evidence>
<comment type="caution">
    <text evidence="13">The sequence shown here is derived from an EMBL/GenBank/DDBJ whole genome shotgun (WGS) entry which is preliminary data.</text>
</comment>
<dbReference type="InterPro" id="IPR040442">
    <property type="entry name" value="Pyrv_kinase-like_dom_sf"/>
</dbReference>
<keyword evidence="11" id="KW-0670">Pyruvate</keyword>
<dbReference type="Gene3D" id="3.20.20.60">
    <property type="entry name" value="Phosphoenolpyruvate-binding domains"/>
    <property type="match status" value="2"/>
</dbReference>
<organism evidence="13 14">
    <name type="scientific">Fulvivirga sedimenti</name>
    <dbReference type="NCBI Taxonomy" id="2879465"/>
    <lineage>
        <taxon>Bacteria</taxon>
        <taxon>Pseudomonadati</taxon>
        <taxon>Bacteroidota</taxon>
        <taxon>Cytophagia</taxon>
        <taxon>Cytophagales</taxon>
        <taxon>Fulvivirgaceae</taxon>
        <taxon>Fulvivirga</taxon>
    </lineage>
</organism>
<feature type="domain" description="Pyruvate kinase barrel" evidence="12">
    <location>
        <begin position="128"/>
        <end position="207"/>
    </location>
</feature>
<dbReference type="EC" id="2.7.1.40" evidence="3"/>
<dbReference type="SUPFAM" id="SSF50800">
    <property type="entry name" value="PK beta-barrel domain-like"/>
    <property type="match status" value="1"/>
</dbReference>
<keyword evidence="9" id="KW-0460">Magnesium</keyword>
<evidence type="ECO:0000256" key="9">
    <source>
        <dbReference type="ARBA" id="ARBA00022842"/>
    </source>
</evidence>
<dbReference type="Proteomes" id="UP001139409">
    <property type="component" value="Unassembled WGS sequence"/>
</dbReference>
<dbReference type="InterPro" id="IPR015793">
    <property type="entry name" value="Pyrv_Knase_brl"/>
</dbReference>
<evidence type="ECO:0000259" key="12">
    <source>
        <dbReference type="Pfam" id="PF00224"/>
    </source>
</evidence>
<evidence type="ECO:0000256" key="10">
    <source>
        <dbReference type="ARBA" id="ARBA00023152"/>
    </source>
</evidence>
<dbReference type="GO" id="GO:0005524">
    <property type="term" value="F:ATP binding"/>
    <property type="evidence" value="ECO:0007669"/>
    <property type="project" value="UniProtKB-KW"/>
</dbReference>
<evidence type="ECO:0000313" key="13">
    <source>
        <dbReference type="EMBL" id="MCA6073443.1"/>
    </source>
</evidence>
<dbReference type="SUPFAM" id="SSF51621">
    <property type="entry name" value="Phosphoenolpyruvate/pyruvate domain"/>
    <property type="match status" value="1"/>
</dbReference>
<proteinExistence type="inferred from homology"/>
<sequence>MKKEQVIRLRTEIEKLRKKVIRKQQDASGWIEKVHPEYTKGAINLTHYIALRSNNLVPIQKKLGYLGITRFARSQSHVMDSLLRSEQLLSALAEVPYEREKAVVTAKQADKLIKRHSNALLGKKPATRRVRIMVTLPTEAALDPMIADELVKRGMDCARINCAHDGPAAWLSMIKNVKSAGRKYAREVKIAMDLGGPKIRTGPILPGPEVRHLTPERDGFGRVISPARILFTPKLDSNSPAYAIPVDKSWLQQLLPGDRIHLVDTREREAIMEIAEITDEGVLAHCYTSVYIGTETILKPEREDLTPCRILYLPPKEQSLLLHPGDRLVIHQSALFGEPDLFDESGHLLQEAHMSCTFPEIFRIVEKGERIFFDDGKIGGVIEKVANGYIEVKIDRASKSGTKLRADKGINLPDIKKPITGLTEKDREDLKFVVKHADIVNVSFVNNVHDVEEFITLLKSLNAGSTLGVTMKIETQEAFNNLPHILMAVMRIHPVGIMIARGDLAIEVGWDEIGRIQQEILGICSSAHIPVIWATQVLESLAKKGLPSRSEITDATHGLKAECVMLNKGPYTHRAVSLLDKIFSSMEEYQSGNEALFPQLKKAINSQ</sequence>
<feature type="domain" description="Pyruvate kinase barrel" evidence="12">
    <location>
        <begin position="351"/>
        <end position="567"/>
    </location>
</feature>